<gene>
    <name evidence="2" type="ORF">AVDCRST_MAG52-571</name>
</gene>
<feature type="region of interest" description="Disordered" evidence="1">
    <location>
        <begin position="1"/>
        <end position="125"/>
    </location>
</feature>
<protein>
    <submittedName>
        <fullName evidence="2">Putative phage repressor</fullName>
    </submittedName>
</protein>
<feature type="compositionally biased region" description="Basic and acidic residues" evidence="1">
    <location>
        <begin position="19"/>
        <end position="34"/>
    </location>
</feature>
<sequence>DPRRQCGRRGPGARSWSRRSLERGAGDRSVDVPHRAARRPAAGPPRPPHVPPGPGGRRPGPVPVPAGTARRQAGPPGGPGGALAGRRQRVRHRRQPVLRAGRRRGTRRGPAVAPAGGTARRTVDL</sequence>
<feature type="compositionally biased region" description="Low complexity" evidence="1">
    <location>
        <begin position="108"/>
        <end position="125"/>
    </location>
</feature>
<proteinExistence type="predicted"/>
<accession>A0A6J4HDM7</accession>
<dbReference type="AlphaFoldDB" id="A0A6J4HDM7"/>
<reference evidence="2" key="1">
    <citation type="submission" date="2020-02" db="EMBL/GenBank/DDBJ databases">
        <authorList>
            <person name="Meier V. D."/>
        </authorList>
    </citation>
    <scope>NUCLEOTIDE SEQUENCE</scope>
    <source>
        <strain evidence="2">AVDCRST_MAG52</strain>
    </source>
</reference>
<feature type="non-terminal residue" evidence="2">
    <location>
        <position position="1"/>
    </location>
</feature>
<feature type="non-terminal residue" evidence="2">
    <location>
        <position position="125"/>
    </location>
</feature>
<feature type="compositionally biased region" description="Basic residues" evidence="1">
    <location>
        <begin position="86"/>
        <end position="107"/>
    </location>
</feature>
<evidence type="ECO:0000313" key="2">
    <source>
        <dbReference type="EMBL" id="CAA9220376.1"/>
    </source>
</evidence>
<evidence type="ECO:0000256" key="1">
    <source>
        <dbReference type="SAM" id="MobiDB-lite"/>
    </source>
</evidence>
<feature type="compositionally biased region" description="Pro residues" evidence="1">
    <location>
        <begin position="42"/>
        <end position="64"/>
    </location>
</feature>
<dbReference type="EMBL" id="CADCTN010000034">
    <property type="protein sequence ID" value="CAA9220376.1"/>
    <property type="molecule type" value="Genomic_DNA"/>
</dbReference>
<name>A0A6J4HDM7_9ACTN</name>
<feature type="compositionally biased region" description="Low complexity" evidence="1">
    <location>
        <begin position="65"/>
        <end position="74"/>
    </location>
</feature>
<organism evidence="2">
    <name type="scientific">uncultured Blastococcus sp</name>
    <dbReference type="NCBI Taxonomy" id="217144"/>
    <lineage>
        <taxon>Bacteria</taxon>
        <taxon>Bacillati</taxon>
        <taxon>Actinomycetota</taxon>
        <taxon>Actinomycetes</taxon>
        <taxon>Geodermatophilales</taxon>
        <taxon>Geodermatophilaceae</taxon>
        <taxon>Blastococcus</taxon>
        <taxon>environmental samples</taxon>
    </lineage>
</organism>